<proteinExistence type="inferred from homology"/>
<protein>
    <recommendedName>
        <fullName evidence="6">Ribosome-recycling factor</fullName>
        <shortName evidence="6">RRF</shortName>
    </recommendedName>
    <alternativeName>
        <fullName evidence="6">Ribosome-releasing factor</fullName>
    </alternativeName>
</protein>
<evidence type="ECO:0000256" key="6">
    <source>
        <dbReference type="HAMAP-Rule" id="MF_00040"/>
    </source>
</evidence>
<dbReference type="NCBIfam" id="TIGR00496">
    <property type="entry name" value="frr"/>
    <property type="match status" value="1"/>
</dbReference>
<dbReference type="GO" id="GO:0006415">
    <property type="term" value="P:translational termination"/>
    <property type="evidence" value="ECO:0007669"/>
    <property type="project" value="UniProtKB-UniRule"/>
</dbReference>
<evidence type="ECO:0000256" key="1">
    <source>
        <dbReference type="ARBA" id="ARBA00004496"/>
    </source>
</evidence>
<keyword evidence="4 6" id="KW-0648">Protein biosynthesis</keyword>
<dbReference type="InterPro" id="IPR002661">
    <property type="entry name" value="Ribosome_recyc_fac"/>
</dbReference>
<dbReference type="Proteomes" id="UP000320496">
    <property type="component" value="Chromosome"/>
</dbReference>
<evidence type="ECO:0000313" key="10">
    <source>
        <dbReference type="Proteomes" id="UP000320496"/>
    </source>
</evidence>
<feature type="region of interest" description="Disordered" evidence="7">
    <location>
        <begin position="133"/>
        <end position="160"/>
    </location>
</feature>
<dbReference type="KEGG" id="mri:Mal4_00890"/>
<dbReference type="Pfam" id="PF01765">
    <property type="entry name" value="RRF"/>
    <property type="match status" value="1"/>
</dbReference>
<keyword evidence="3 6" id="KW-0963">Cytoplasm</keyword>
<dbReference type="AlphaFoldDB" id="A0A517YZZ8"/>
<evidence type="ECO:0000256" key="4">
    <source>
        <dbReference type="ARBA" id="ARBA00022917"/>
    </source>
</evidence>
<dbReference type="FunFam" id="1.10.132.20:FF:000001">
    <property type="entry name" value="Ribosome-recycling factor"/>
    <property type="match status" value="1"/>
</dbReference>
<dbReference type="CDD" id="cd00520">
    <property type="entry name" value="RRF"/>
    <property type="match status" value="1"/>
</dbReference>
<evidence type="ECO:0000313" key="9">
    <source>
        <dbReference type="EMBL" id="QDU35807.1"/>
    </source>
</evidence>
<dbReference type="Gene3D" id="3.30.1360.40">
    <property type="match status" value="1"/>
</dbReference>
<dbReference type="OrthoDB" id="9804006at2"/>
<dbReference type="InterPro" id="IPR036191">
    <property type="entry name" value="RRF_sf"/>
</dbReference>
<evidence type="ECO:0000256" key="5">
    <source>
        <dbReference type="ARBA" id="ARBA00025050"/>
    </source>
</evidence>
<reference evidence="9 10" key="1">
    <citation type="submission" date="2019-02" db="EMBL/GenBank/DDBJ databases">
        <title>Deep-cultivation of Planctomycetes and their phenomic and genomic characterization uncovers novel biology.</title>
        <authorList>
            <person name="Wiegand S."/>
            <person name="Jogler M."/>
            <person name="Boedeker C."/>
            <person name="Pinto D."/>
            <person name="Vollmers J."/>
            <person name="Rivas-Marin E."/>
            <person name="Kohn T."/>
            <person name="Peeters S.H."/>
            <person name="Heuer A."/>
            <person name="Rast P."/>
            <person name="Oberbeckmann S."/>
            <person name="Bunk B."/>
            <person name="Jeske O."/>
            <person name="Meyerdierks A."/>
            <person name="Storesund J.E."/>
            <person name="Kallscheuer N."/>
            <person name="Luecker S."/>
            <person name="Lage O.M."/>
            <person name="Pohl T."/>
            <person name="Merkel B.J."/>
            <person name="Hornburger P."/>
            <person name="Mueller R.-W."/>
            <person name="Bruemmer F."/>
            <person name="Labrenz M."/>
            <person name="Spormann A.M."/>
            <person name="Op den Camp H."/>
            <person name="Overmann J."/>
            <person name="Amann R."/>
            <person name="Jetten M.S.M."/>
            <person name="Mascher T."/>
            <person name="Medema M.H."/>
            <person name="Devos D.P."/>
            <person name="Kaster A.-K."/>
            <person name="Ovreas L."/>
            <person name="Rohde M."/>
            <person name="Galperin M.Y."/>
            <person name="Jogler C."/>
        </authorList>
    </citation>
    <scope>NUCLEOTIDE SEQUENCE [LARGE SCALE GENOMIC DNA]</scope>
    <source>
        <strain evidence="9 10">Mal4</strain>
    </source>
</reference>
<evidence type="ECO:0000256" key="3">
    <source>
        <dbReference type="ARBA" id="ARBA00022490"/>
    </source>
</evidence>
<comment type="similarity">
    <text evidence="2 6">Belongs to the RRF family.</text>
</comment>
<feature type="domain" description="Ribosome recycling factor" evidence="8">
    <location>
        <begin position="22"/>
        <end position="184"/>
    </location>
</feature>
<dbReference type="PANTHER" id="PTHR20982:SF3">
    <property type="entry name" value="MITOCHONDRIAL RIBOSOME RECYCLING FACTOR PSEUDO 1"/>
    <property type="match status" value="1"/>
</dbReference>
<comment type="function">
    <text evidence="5 6">Responsible for the release of ribosomes from messenger RNA at the termination of protein biosynthesis. May increase the efficiency of translation by recycling ribosomes from one round of translation to another.</text>
</comment>
<dbReference type="SUPFAM" id="SSF55194">
    <property type="entry name" value="Ribosome recycling factor, RRF"/>
    <property type="match status" value="1"/>
</dbReference>
<comment type="subcellular location">
    <subcellularLocation>
        <location evidence="1 6">Cytoplasm</location>
    </subcellularLocation>
</comment>
<evidence type="ECO:0000256" key="2">
    <source>
        <dbReference type="ARBA" id="ARBA00005912"/>
    </source>
</evidence>
<evidence type="ECO:0000259" key="8">
    <source>
        <dbReference type="Pfam" id="PF01765"/>
    </source>
</evidence>
<keyword evidence="10" id="KW-1185">Reference proteome</keyword>
<dbReference type="FunFam" id="3.30.1360.40:FF:000001">
    <property type="entry name" value="Ribosome-recycling factor"/>
    <property type="match status" value="1"/>
</dbReference>
<dbReference type="GO" id="GO:0005737">
    <property type="term" value="C:cytoplasm"/>
    <property type="evidence" value="ECO:0007669"/>
    <property type="project" value="UniProtKB-SubCell"/>
</dbReference>
<sequence>MDTDEILLDAEERMEKAVSIFHEQLQGLRTGRANPGLVDSIRVNYYGSPTPLKQLAQISVPEPQQIVIRPFDAGVVTDIVKAIQASDAGLAPNPDGRLIRLNIPPLSTERRRELATRVKKFAEESRVSIRNVRRDANKHADQAEKDKVMSEDERDAAKDQIQELTKKFEGKVNDMAAAKEKDIMDE</sequence>
<gene>
    <name evidence="6 9" type="primary">frr</name>
    <name evidence="9" type="ORF">Mal4_00890</name>
</gene>
<evidence type="ECO:0000256" key="7">
    <source>
        <dbReference type="SAM" id="MobiDB-lite"/>
    </source>
</evidence>
<dbReference type="PANTHER" id="PTHR20982">
    <property type="entry name" value="RIBOSOME RECYCLING FACTOR"/>
    <property type="match status" value="1"/>
</dbReference>
<dbReference type="InterPro" id="IPR023584">
    <property type="entry name" value="Ribosome_recyc_fac_dom"/>
</dbReference>
<dbReference type="HAMAP" id="MF_00040">
    <property type="entry name" value="RRF"/>
    <property type="match status" value="1"/>
</dbReference>
<dbReference type="GO" id="GO:0043023">
    <property type="term" value="F:ribosomal large subunit binding"/>
    <property type="evidence" value="ECO:0007669"/>
    <property type="project" value="TreeGrafter"/>
</dbReference>
<name>A0A517YZZ8_9PLAN</name>
<dbReference type="Gene3D" id="1.10.132.20">
    <property type="entry name" value="Ribosome-recycling factor"/>
    <property type="match status" value="1"/>
</dbReference>
<organism evidence="9 10">
    <name type="scientific">Maioricimonas rarisocia</name>
    <dbReference type="NCBI Taxonomy" id="2528026"/>
    <lineage>
        <taxon>Bacteria</taxon>
        <taxon>Pseudomonadati</taxon>
        <taxon>Planctomycetota</taxon>
        <taxon>Planctomycetia</taxon>
        <taxon>Planctomycetales</taxon>
        <taxon>Planctomycetaceae</taxon>
        <taxon>Maioricimonas</taxon>
    </lineage>
</organism>
<dbReference type="EMBL" id="CP036275">
    <property type="protein sequence ID" value="QDU35807.1"/>
    <property type="molecule type" value="Genomic_DNA"/>
</dbReference>
<accession>A0A517YZZ8</accession>
<dbReference type="RefSeq" id="WP_145366503.1">
    <property type="nucleotide sequence ID" value="NZ_CP036275.1"/>
</dbReference>